<dbReference type="PANTHER" id="PTHR34406:SF1">
    <property type="entry name" value="PROTEIN YCEI"/>
    <property type="match status" value="1"/>
</dbReference>
<dbReference type="Pfam" id="PF04264">
    <property type="entry name" value="YceI"/>
    <property type="match status" value="1"/>
</dbReference>
<dbReference type="EMBL" id="CAFBLU010000013">
    <property type="protein sequence ID" value="CAB4874732.1"/>
    <property type="molecule type" value="Genomic_DNA"/>
</dbReference>
<sequence length="182" mass="19369">MSATAAVPTGTWSADPSHSRIGFSVKHLGIATVHGEFGEFEGTFTVGEDLTSAKIEGKIQVASVDTKEDARDEHLRGEDFFNTAVNPEITFESTKIEGKGGDEFTVTGNLTINGVTNEVELDGETQGTETDPWGNDRVGFELSGKLSRGDFGMKFNQALGSGNVLVGDKIKLDLDISAVKQA</sequence>
<accession>A0A6J7DV17</accession>
<protein>
    <submittedName>
        <fullName evidence="2">Unannotated protein</fullName>
    </submittedName>
</protein>
<name>A0A6J7DV17_9ZZZZ</name>
<dbReference type="InterPro" id="IPR036761">
    <property type="entry name" value="TTHA0802/YceI-like_sf"/>
</dbReference>
<dbReference type="InterPro" id="IPR007372">
    <property type="entry name" value="Lipid/polyisoprenoid-bd_YceI"/>
</dbReference>
<dbReference type="AlphaFoldDB" id="A0A6J7DV17"/>
<dbReference type="SUPFAM" id="SSF101874">
    <property type="entry name" value="YceI-like"/>
    <property type="match status" value="1"/>
</dbReference>
<dbReference type="Gene3D" id="2.40.128.110">
    <property type="entry name" value="Lipid/polyisoprenoid-binding, YceI-like"/>
    <property type="match status" value="1"/>
</dbReference>
<feature type="domain" description="Lipid/polyisoprenoid-binding YceI-like" evidence="1">
    <location>
        <begin position="11"/>
        <end position="179"/>
    </location>
</feature>
<dbReference type="SMART" id="SM00867">
    <property type="entry name" value="YceI"/>
    <property type="match status" value="1"/>
</dbReference>
<organism evidence="2">
    <name type="scientific">freshwater metagenome</name>
    <dbReference type="NCBI Taxonomy" id="449393"/>
    <lineage>
        <taxon>unclassified sequences</taxon>
        <taxon>metagenomes</taxon>
        <taxon>ecological metagenomes</taxon>
    </lineage>
</organism>
<evidence type="ECO:0000313" key="2">
    <source>
        <dbReference type="EMBL" id="CAB4874732.1"/>
    </source>
</evidence>
<dbReference type="PANTHER" id="PTHR34406">
    <property type="entry name" value="PROTEIN YCEI"/>
    <property type="match status" value="1"/>
</dbReference>
<gene>
    <name evidence="2" type="ORF">UFOPK3444_00946</name>
</gene>
<evidence type="ECO:0000259" key="1">
    <source>
        <dbReference type="SMART" id="SM00867"/>
    </source>
</evidence>
<proteinExistence type="predicted"/>
<reference evidence="2" key="1">
    <citation type="submission" date="2020-05" db="EMBL/GenBank/DDBJ databases">
        <authorList>
            <person name="Chiriac C."/>
            <person name="Salcher M."/>
            <person name="Ghai R."/>
            <person name="Kavagutti S V."/>
        </authorList>
    </citation>
    <scope>NUCLEOTIDE SEQUENCE</scope>
</reference>